<reference evidence="2 3" key="1">
    <citation type="submission" date="2019-08" db="EMBL/GenBank/DDBJ databases">
        <authorList>
            <person name="Alioto T."/>
            <person name="Alioto T."/>
            <person name="Gomez Garrido J."/>
        </authorList>
    </citation>
    <scope>NUCLEOTIDE SEQUENCE [LARGE SCALE GENOMIC DNA]</scope>
</reference>
<keyword evidence="3" id="KW-1185">Reference proteome</keyword>
<dbReference type="Proteomes" id="UP000325440">
    <property type="component" value="Unassembled WGS sequence"/>
</dbReference>
<feature type="region of interest" description="Disordered" evidence="1">
    <location>
        <begin position="108"/>
        <end position="132"/>
    </location>
</feature>
<name>A0A5E4LZ16_9HEMI</name>
<organism evidence="2 3">
    <name type="scientific">Cinara cedri</name>
    <dbReference type="NCBI Taxonomy" id="506608"/>
    <lineage>
        <taxon>Eukaryota</taxon>
        <taxon>Metazoa</taxon>
        <taxon>Ecdysozoa</taxon>
        <taxon>Arthropoda</taxon>
        <taxon>Hexapoda</taxon>
        <taxon>Insecta</taxon>
        <taxon>Pterygota</taxon>
        <taxon>Neoptera</taxon>
        <taxon>Paraneoptera</taxon>
        <taxon>Hemiptera</taxon>
        <taxon>Sternorrhyncha</taxon>
        <taxon>Aphidomorpha</taxon>
        <taxon>Aphidoidea</taxon>
        <taxon>Aphididae</taxon>
        <taxon>Lachninae</taxon>
        <taxon>Cinara</taxon>
    </lineage>
</organism>
<evidence type="ECO:0000256" key="1">
    <source>
        <dbReference type="SAM" id="MobiDB-lite"/>
    </source>
</evidence>
<evidence type="ECO:0000313" key="2">
    <source>
        <dbReference type="EMBL" id="VVC24934.1"/>
    </source>
</evidence>
<dbReference type="AlphaFoldDB" id="A0A5E4LZ16"/>
<sequence length="132" mass="14870">MSNYMEVVVEMVEHGSLNVNGNVDVELSNDAVKKFDYEEDIIDLTIRALSLTGRRPLKRELPNEFTNHVENRIKRQKLEDGVIVTAAAIKTKRSCFFEIVPRAPKRGCSELASSDTISPPKRKKLTPNDIAT</sequence>
<dbReference type="EMBL" id="CABPRJ010000007">
    <property type="protein sequence ID" value="VVC24934.1"/>
    <property type="molecule type" value="Genomic_DNA"/>
</dbReference>
<accession>A0A5E4LZ16</accession>
<evidence type="ECO:0000313" key="3">
    <source>
        <dbReference type="Proteomes" id="UP000325440"/>
    </source>
</evidence>
<proteinExistence type="predicted"/>
<gene>
    <name evidence="2" type="ORF">CINCED_3A016227</name>
</gene>
<protein>
    <submittedName>
        <fullName evidence="2">Uncharacterized protein</fullName>
    </submittedName>
</protein>